<sequence length="88" mass="10518">MKKIKGELHENMINIKQLRVGSFISLDQFTSKLDTYLPRFLEHEYNIIEENMKSHEIRNDGAKVVAEDILNRTFINAFRILYRVFLLF</sequence>
<organism evidence="1">
    <name type="scientific">marine sediment metagenome</name>
    <dbReference type="NCBI Taxonomy" id="412755"/>
    <lineage>
        <taxon>unclassified sequences</taxon>
        <taxon>metagenomes</taxon>
        <taxon>ecological metagenomes</taxon>
    </lineage>
</organism>
<dbReference type="EMBL" id="LAZR01027276">
    <property type="protein sequence ID" value="KKL66228.1"/>
    <property type="molecule type" value="Genomic_DNA"/>
</dbReference>
<accession>A0A0F9DWJ9</accession>
<name>A0A0F9DWJ9_9ZZZZ</name>
<dbReference type="AlphaFoldDB" id="A0A0F9DWJ9"/>
<proteinExistence type="predicted"/>
<evidence type="ECO:0000313" key="1">
    <source>
        <dbReference type="EMBL" id="KKL66228.1"/>
    </source>
</evidence>
<gene>
    <name evidence="1" type="ORF">LCGC14_2147080</name>
</gene>
<protein>
    <submittedName>
        <fullName evidence="1">Uncharacterized protein</fullName>
    </submittedName>
</protein>
<reference evidence="1" key="1">
    <citation type="journal article" date="2015" name="Nature">
        <title>Complex archaea that bridge the gap between prokaryotes and eukaryotes.</title>
        <authorList>
            <person name="Spang A."/>
            <person name="Saw J.H."/>
            <person name="Jorgensen S.L."/>
            <person name="Zaremba-Niedzwiedzka K."/>
            <person name="Martijn J."/>
            <person name="Lind A.E."/>
            <person name="van Eijk R."/>
            <person name="Schleper C."/>
            <person name="Guy L."/>
            <person name="Ettema T.J."/>
        </authorList>
    </citation>
    <scope>NUCLEOTIDE SEQUENCE</scope>
</reference>
<comment type="caution">
    <text evidence="1">The sequence shown here is derived from an EMBL/GenBank/DDBJ whole genome shotgun (WGS) entry which is preliminary data.</text>
</comment>